<comment type="caution">
    <text evidence="1">The sequence shown here is derived from an EMBL/GenBank/DDBJ whole genome shotgun (WGS) entry which is preliminary data.</text>
</comment>
<keyword evidence="2" id="KW-1185">Reference proteome</keyword>
<organism evidence="1 2">
    <name type="scientific">Halobacillus seohaensis</name>
    <dbReference type="NCBI Taxonomy" id="447421"/>
    <lineage>
        <taxon>Bacteria</taxon>
        <taxon>Bacillati</taxon>
        <taxon>Bacillota</taxon>
        <taxon>Bacilli</taxon>
        <taxon>Bacillales</taxon>
        <taxon>Bacillaceae</taxon>
        <taxon>Halobacillus</taxon>
    </lineage>
</organism>
<accession>A0ABW2EKE5</accession>
<dbReference type="Proteomes" id="UP001596410">
    <property type="component" value="Unassembled WGS sequence"/>
</dbReference>
<reference evidence="2" key="1">
    <citation type="journal article" date="2019" name="Int. J. Syst. Evol. Microbiol.">
        <title>The Global Catalogue of Microorganisms (GCM) 10K type strain sequencing project: providing services to taxonomists for standard genome sequencing and annotation.</title>
        <authorList>
            <consortium name="The Broad Institute Genomics Platform"/>
            <consortium name="The Broad Institute Genome Sequencing Center for Infectious Disease"/>
            <person name="Wu L."/>
            <person name="Ma J."/>
        </authorList>
    </citation>
    <scope>NUCLEOTIDE SEQUENCE [LARGE SCALE GENOMIC DNA]</scope>
    <source>
        <strain evidence="2">CGMCC 4.1621</strain>
    </source>
</reference>
<evidence type="ECO:0000313" key="1">
    <source>
        <dbReference type="EMBL" id="MFC7061883.1"/>
    </source>
</evidence>
<gene>
    <name evidence="1" type="ORF">ACFQIC_08435</name>
</gene>
<dbReference type="InterPro" id="IPR047670">
    <property type="entry name" value="YfjT-like"/>
</dbReference>
<evidence type="ECO:0000313" key="2">
    <source>
        <dbReference type="Proteomes" id="UP001596410"/>
    </source>
</evidence>
<dbReference type="RefSeq" id="WP_204709935.1">
    <property type="nucleotide sequence ID" value="NZ_JBHSZV010000020.1"/>
</dbReference>
<protein>
    <submittedName>
        <fullName evidence="1">SE1561 family protein</fullName>
    </submittedName>
</protein>
<proteinExistence type="predicted"/>
<dbReference type="EMBL" id="JBHSZV010000020">
    <property type="protein sequence ID" value="MFC7061883.1"/>
    <property type="molecule type" value="Genomic_DNA"/>
</dbReference>
<name>A0ABW2EKE5_9BACI</name>
<sequence>MVQKEKLTDLKLKLSAFMERLDDMEPEETSIEDIDELIRMLEELENKI</sequence>
<dbReference type="NCBIfam" id="NF040878">
    <property type="entry name" value="SE1561_fam"/>
    <property type="match status" value="1"/>
</dbReference>